<gene>
    <name evidence="4" type="ORF">SAMN05878437_2639</name>
</gene>
<evidence type="ECO:0000256" key="1">
    <source>
        <dbReference type="ARBA" id="ARBA00023186"/>
    </source>
</evidence>
<feature type="domain" description="J" evidence="3">
    <location>
        <begin position="243"/>
        <end position="304"/>
    </location>
</feature>
<dbReference type="PROSITE" id="PS50076">
    <property type="entry name" value="DNAJ_2"/>
    <property type="match status" value="1"/>
</dbReference>
<dbReference type="Pfam" id="PF00226">
    <property type="entry name" value="DnaJ"/>
    <property type="match status" value="1"/>
</dbReference>
<dbReference type="CDD" id="cd06257">
    <property type="entry name" value="DnaJ"/>
    <property type="match status" value="1"/>
</dbReference>
<feature type="region of interest" description="Disordered" evidence="2">
    <location>
        <begin position="161"/>
        <end position="241"/>
    </location>
</feature>
<dbReference type="STRING" id="29571.SAMN05878437_2639"/>
<keyword evidence="1" id="KW-0143">Chaperone</keyword>
<dbReference type="InterPro" id="IPR001623">
    <property type="entry name" value="DnaJ_domain"/>
</dbReference>
<dbReference type="SUPFAM" id="SSF46565">
    <property type="entry name" value="Chaperone J-domain"/>
    <property type="match status" value="1"/>
</dbReference>
<reference evidence="4 5" key="1">
    <citation type="submission" date="2016-11" db="EMBL/GenBank/DDBJ databases">
        <authorList>
            <person name="Jaros S."/>
            <person name="Januszkiewicz K."/>
            <person name="Wedrychowicz H."/>
        </authorList>
    </citation>
    <scope>NUCLEOTIDE SEQUENCE [LARGE SCALE GENOMIC DNA]</scope>
    <source>
        <strain evidence="4 5">ACAM 12</strain>
    </source>
</reference>
<sequence>MPIARFSPFELVLLQSHSQVDTATLLLQAWLLTHRDNVSESQRYRRLAQEAASFGHGHDLGPLMRIAGQRDMQAIQLAAEVLRRECTAGQGLAVMHKAIAVATDDGSLSLANHYILRFLADLLGIAPATLDTLFQELAGTPLAPPQDLSRDAYWREHNPAHYRRQAEQEAEQARARAEAQQAEARRAAEQQRRQQEHEREQARAHRERQQREREHRQQQQERQRQHHRHRPQASTPPPDRTLRALAVLGLSRGASRSDIRLAYRRMAQLHHPDRVFSQSERQVALASQRFQRIKKAYDYLMQRH</sequence>
<evidence type="ECO:0000256" key="2">
    <source>
        <dbReference type="SAM" id="MobiDB-lite"/>
    </source>
</evidence>
<proteinExistence type="predicted"/>
<feature type="compositionally biased region" description="Basic and acidic residues" evidence="2">
    <location>
        <begin position="161"/>
        <end position="223"/>
    </location>
</feature>
<dbReference type="PRINTS" id="PR00625">
    <property type="entry name" value="JDOMAIN"/>
</dbReference>
<evidence type="ECO:0000313" key="5">
    <source>
        <dbReference type="Proteomes" id="UP000190911"/>
    </source>
</evidence>
<dbReference type="InterPro" id="IPR036869">
    <property type="entry name" value="J_dom_sf"/>
</dbReference>
<dbReference type="Proteomes" id="UP000190911">
    <property type="component" value="Chromosome I"/>
</dbReference>
<dbReference type="EMBL" id="LT670847">
    <property type="protein sequence ID" value="SHM37373.1"/>
    <property type="molecule type" value="Genomic_DNA"/>
</dbReference>
<dbReference type="AlphaFoldDB" id="A0A1M7I9W3"/>
<organism evidence="4 5">
    <name type="scientific">Vreelandella subglaciescola</name>
    <dbReference type="NCBI Taxonomy" id="29571"/>
    <lineage>
        <taxon>Bacteria</taxon>
        <taxon>Pseudomonadati</taxon>
        <taxon>Pseudomonadota</taxon>
        <taxon>Gammaproteobacteria</taxon>
        <taxon>Oceanospirillales</taxon>
        <taxon>Halomonadaceae</taxon>
        <taxon>Vreelandella</taxon>
    </lineage>
</organism>
<dbReference type="PANTHER" id="PTHR44743">
    <property type="entry name" value="PUTATIVE, EXPRESSED-RELATED"/>
    <property type="match status" value="1"/>
</dbReference>
<evidence type="ECO:0000259" key="3">
    <source>
        <dbReference type="PROSITE" id="PS50076"/>
    </source>
</evidence>
<dbReference type="InParanoid" id="A0A1M7I9W3"/>
<dbReference type="PANTHER" id="PTHR44743:SF10">
    <property type="entry name" value="J DOMAIN-CONTAINING PROTEIN"/>
    <property type="match status" value="1"/>
</dbReference>
<protein>
    <submittedName>
        <fullName evidence="4">DnaJ domain-containing protein</fullName>
    </submittedName>
</protein>
<accession>A0A1M7I9W3</accession>
<evidence type="ECO:0000313" key="4">
    <source>
        <dbReference type="EMBL" id="SHM37373.1"/>
    </source>
</evidence>
<name>A0A1M7I9W3_9GAMM</name>
<dbReference type="OrthoDB" id="581986at2"/>
<keyword evidence="5" id="KW-1185">Reference proteome</keyword>
<dbReference type="SMART" id="SM00271">
    <property type="entry name" value="DnaJ"/>
    <property type="match status" value="1"/>
</dbReference>
<dbReference type="Gene3D" id="1.10.287.110">
    <property type="entry name" value="DnaJ domain"/>
    <property type="match status" value="1"/>
</dbReference>